<feature type="domain" description="HTH myb-type" evidence="7">
    <location>
        <begin position="80"/>
        <end position="133"/>
    </location>
</feature>
<evidence type="ECO:0000259" key="6">
    <source>
        <dbReference type="PROSITE" id="PS50090"/>
    </source>
</evidence>
<feature type="region of interest" description="Disordered" evidence="5">
    <location>
        <begin position="519"/>
        <end position="607"/>
    </location>
</feature>
<dbReference type="Gene3D" id="1.10.10.60">
    <property type="entry name" value="Homeodomain-like"/>
    <property type="match status" value="4"/>
</dbReference>
<evidence type="ECO:0000256" key="3">
    <source>
        <dbReference type="ARBA" id="ARBA00023163"/>
    </source>
</evidence>
<dbReference type="EMBL" id="JAAAHW010010689">
    <property type="protein sequence ID" value="KAF9923565.1"/>
    <property type="molecule type" value="Genomic_DNA"/>
</dbReference>
<accession>A0A9P6IIN9</accession>
<dbReference type="CDD" id="cd00167">
    <property type="entry name" value="SANT"/>
    <property type="match status" value="4"/>
</dbReference>
<dbReference type="Pfam" id="PF00249">
    <property type="entry name" value="Myb_DNA-binding"/>
    <property type="match status" value="1"/>
</dbReference>
<dbReference type="SMART" id="SM00717">
    <property type="entry name" value="SANT"/>
    <property type="match status" value="5"/>
</dbReference>
<feature type="domain" description="Myb-like" evidence="6">
    <location>
        <begin position="238"/>
        <end position="289"/>
    </location>
</feature>
<dbReference type="GO" id="GO:0001006">
    <property type="term" value="F:RNA polymerase III type 3 promoter sequence-specific DNA binding"/>
    <property type="evidence" value="ECO:0007669"/>
    <property type="project" value="TreeGrafter"/>
</dbReference>
<keyword evidence="1" id="KW-0805">Transcription regulation</keyword>
<dbReference type="AlphaFoldDB" id="A0A9P6IIN9"/>
<reference evidence="8" key="1">
    <citation type="journal article" date="2020" name="Fungal Divers.">
        <title>Resolving the Mortierellaceae phylogeny through synthesis of multi-gene phylogenetics and phylogenomics.</title>
        <authorList>
            <person name="Vandepol N."/>
            <person name="Liber J."/>
            <person name="Desiro A."/>
            <person name="Na H."/>
            <person name="Kennedy M."/>
            <person name="Barry K."/>
            <person name="Grigoriev I.V."/>
            <person name="Miller A.N."/>
            <person name="O'Donnell K."/>
            <person name="Stajich J.E."/>
            <person name="Bonito G."/>
        </authorList>
    </citation>
    <scope>NUCLEOTIDE SEQUENCE</scope>
    <source>
        <strain evidence="8">MES-2147</strain>
    </source>
</reference>
<keyword evidence="3" id="KW-0804">Transcription</keyword>
<dbReference type="InterPro" id="IPR051575">
    <property type="entry name" value="Myb-like_DNA-bd"/>
</dbReference>
<keyword evidence="4" id="KW-0539">Nucleus</keyword>
<proteinExistence type="predicted"/>
<feature type="compositionally biased region" description="Low complexity" evidence="5">
    <location>
        <begin position="568"/>
        <end position="578"/>
    </location>
</feature>
<evidence type="ECO:0000313" key="8">
    <source>
        <dbReference type="EMBL" id="KAF9923565.1"/>
    </source>
</evidence>
<comment type="caution">
    <text evidence="8">The sequence shown here is derived from an EMBL/GenBank/DDBJ whole genome shotgun (WGS) entry which is preliminary data.</text>
</comment>
<dbReference type="GO" id="GO:0042796">
    <property type="term" value="P:snRNA transcription by RNA polymerase III"/>
    <property type="evidence" value="ECO:0007669"/>
    <property type="project" value="TreeGrafter"/>
</dbReference>
<evidence type="ECO:0000259" key="7">
    <source>
        <dbReference type="PROSITE" id="PS51294"/>
    </source>
</evidence>
<dbReference type="GO" id="GO:0019185">
    <property type="term" value="C:snRNA-activating protein complex"/>
    <property type="evidence" value="ECO:0007669"/>
    <property type="project" value="TreeGrafter"/>
</dbReference>
<feature type="domain" description="HTH myb-type" evidence="7">
    <location>
        <begin position="186"/>
        <end position="241"/>
    </location>
</feature>
<dbReference type="Proteomes" id="UP000749646">
    <property type="component" value="Unassembled WGS sequence"/>
</dbReference>
<name>A0A9P6IIN9_9FUNG</name>
<feature type="domain" description="Myb-like" evidence="6">
    <location>
        <begin position="80"/>
        <end position="132"/>
    </location>
</feature>
<feature type="domain" description="Myb-like" evidence="6">
    <location>
        <begin position="186"/>
        <end position="237"/>
    </location>
</feature>
<dbReference type="InterPro" id="IPR009057">
    <property type="entry name" value="Homeodomain-like_sf"/>
</dbReference>
<feature type="domain" description="HTH myb-type" evidence="7">
    <location>
        <begin position="134"/>
        <end position="183"/>
    </location>
</feature>
<feature type="compositionally biased region" description="Basic residues" evidence="5">
    <location>
        <begin position="598"/>
        <end position="607"/>
    </location>
</feature>
<evidence type="ECO:0000256" key="4">
    <source>
        <dbReference type="ARBA" id="ARBA00023242"/>
    </source>
</evidence>
<keyword evidence="2 8" id="KW-0238">DNA-binding</keyword>
<dbReference type="PANTHER" id="PTHR46621:SF1">
    <property type="entry name" value="SNRNA-ACTIVATING PROTEIN COMPLEX SUBUNIT 4"/>
    <property type="match status" value="1"/>
</dbReference>
<protein>
    <submittedName>
        <fullName evidence="8">Myb-like DNA-binding domain protein</fullName>
    </submittedName>
</protein>
<dbReference type="PANTHER" id="PTHR46621">
    <property type="entry name" value="SNRNA-ACTIVATING PROTEIN COMPLEX SUBUNIT 4"/>
    <property type="match status" value="1"/>
</dbReference>
<evidence type="ECO:0000256" key="5">
    <source>
        <dbReference type="SAM" id="MobiDB-lite"/>
    </source>
</evidence>
<evidence type="ECO:0000313" key="9">
    <source>
        <dbReference type="Proteomes" id="UP000749646"/>
    </source>
</evidence>
<gene>
    <name evidence="8" type="primary">MYB4R1_2</name>
    <name evidence="8" type="ORF">BGZ65_008811</name>
</gene>
<feature type="compositionally biased region" description="Polar residues" evidence="5">
    <location>
        <begin position="309"/>
        <end position="332"/>
    </location>
</feature>
<feature type="compositionally biased region" description="Polar residues" evidence="5">
    <location>
        <begin position="551"/>
        <end position="561"/>
    </location>
</feature>
<evidence type="ECO:0000256" key="1">
    <source>
        <dbReference type="ARBA" id="ARBA00023015"/>
    </source>
</evidence>
<feature type="domain" description="Myb-like" evidence="6">
    <location>
        <begin position="134"/>
        <end position="185"/>
    </location>
</feature>
<evidence type="ECO:0000256" key="2">
    <source>
        <dbReference type="ARBA" id="ARBA00023125"/>
    </source>
</evidence>
<organism evidence="8 9">
    <name type="scientific">Modicella reniformis</name>
    <dbReference type="NCBI Taxonomy" id="1440133"/>
    <lineage>
        <taxon>Eukaryota</taxon>
        <taxon>Fungi</taxon>
        <taxon>Fungi incertae sedis</taxon>
        <taxon>Mucoromycota</taxon>
        <taxon>Mortierellomycotina</taxon>
        <taxon>Mortierellomycetes</taxon>
        <taxon>Mortierellales</taxon>
        <taxon>Mortierellaceae</taxon>
        <taxon>Modicella</taxon>
    </lineage>
</organism>
<dbReference type="SUPFAM" id="SSF46689">
    <property type="entry name" value="Homeodomain-like"/>
    <property type="match status" value="4"/>
</dbReference>
<dbReference type="GO" id="GO:0042795">
    <property type="term" value="P:snRNA transcription by RNA polymerase II"/>
    <property type="evidence" value="ECO:0007669"/>
    <property type="project" value="TreeGrafter"/>
</dbReference>
<sequence>RWSERERTNLKAGVISENKRILFEALSEAGDVDGIQSLNSAPDMDMMVNTKGLDWNRISQRFVDTRTAKECLIQWTGIDHPGISKADWSNIEIANLDELVKKYQERNWIQIALDLDTNRTSAQCFRKYMSRKATRTVSKLPWSDQEDAILKEAVQMIGEKNWQQISYCFDNRTAAQCMHRWSKSINPSIRRGRWTEEEDGALRISATTFGESHWTKVQHHILGRTDVQCRERYMNVLSPKVKSGPWTDEENIRLVELVEVDGMKKWSDVALNMEGRTDNQCARRYRMICKEEETGRLYKSNRRRKGRTTLAQLSTPDKQQPKQQPEASSPVSQKREKGKNHSRNKQEVRVEWLREKKLRVDYDAFAWRYRRIYDLWDERWGKFVDPIEKVFNLGVPPTTPLQGASEDEVSISNPIMPEPASVLRPGRIRPVPPCSATMNAFSRNITQGEYLDGRFRLRNVINNGSVVTNSLTTTPLSSEEMNRPEYKELADRFDAVFLWPMMMGMLHMGAARELIQTPPDVLLGNGTPSQQQPSAPAVPSTEESAPAVPSTEESAQSTPQPATAMIETATSSAKASSSRGKRKPKQTEASDPSSAPAKRQKRKTPAA</sequence>
<dbReference type="PROSITE" id="PS51294">
    <property type="entry name" value="HTH_MYB"/>
    <property type="match status" value="4"/>
</dbReference>
<dbReference type="InterPro" id="IPR001005">
    <property type="entry name" value="SANT/Myb"/>
</dbReference>
<feature type="domain" description="HTH myb-type" evidence="7">
    <location>
        <begin position="242"/>
        <end position="293"/>
    </location>
</feature>
<dbReference type="GO" id="GO:0000978">
    <property type="term" value="F:RNA polymerase II cis-regulatory region sequence-specific DNA binding"/>
    <property type="evidence" value="ECO:0007669"/>
    <property type="project" value="TreeGrafter"/>
</dbReference>
<feature type="non-terminal residue" evidence="8">
    <location>
        <position position="1"/>
    </location>
</feature>
<dbReference type="Pfam" id="PF13921">
    <property type="entry name" value="Myb_DNA-bind_6"/>
    <property type="match status" value="1"/>
</dbReference>
<dbReference type="PROSITE" id="PS50090">
    <property type="entry name" value="MYB_LIKE"/>
    <property type="match status" value="4"/>
</dbReference>
<dbReference type="OrthoDB" id="2143914at2759"/>
<dbReference type="InterPro" id="IPR017930">
    <property type="entry name" value="Myb_dom"/>
</dbReference>
<keyword evidence="9" id="KW-1185">Reference proteome</keyword>
<feature type="region of interest" description="Disordered" evidence="5">
    <location>
        <begin position="299"/>
        <end position="347"/>
    </location>
</feature>
<feature type="compositionally biased region" description="Low complexity" evidence="5">
    <location>
        <begin position="528"/>
        <end position="540"/>
    </location>
</feature>